<evidence type="ECO:0000256" key="1">
    <source>
        <dbReference type="ARBA" id="ARBA00004141"/>
    </source>
</evidence>
<feature type="transmembrane region" description="Helical" evidence="10">
    <location>
        <begin position="177"/>
        <end position="200"/>
    </location>
</feature>
<comment type="similarity">
    <text evidence="2 10">Belongs to the class VI-like SAM-binding methyltransferase superfamily. Isoprenylcysteine carboxyl methyltransferase family.</text>
</comment>
<accession>A0A418D185</accession>
<evidence type="ECO:0000313" key="12">
    <source>
        <dbReference type="EMBL" id="RHZ12586.1"/>
    </source>
</evidence>
<dbReference type="EMBL" id="QUTG01004479">
    <property type="protein sequence ID" value="RHY88058.1"/>
    <property type="molecule type" value="Genomic_DNA"/>
</dbReference>
<dbReference type="Gene3D" id="1.20.120.1630">
    <property type="match status" value="1"/>
</dbReference>
<proteinExistence type="inferred from homology"/>
<evidence type="ECO:0000313" key="13">
    <source>
        <dbReference type="Proteomes" id="UP000285430"/>
    </source>
</evidence>
<dbReference type="VEuPathDB" id="FungiDB:H257_14133"/>
<evidence type="ECO:0000256" key="3">
    <source>
        <dbReference type="ARBA" id="ARBA00012151"/>
    </source>
</evidence>
<keyword evidence="7 10" id="KW-0812">Transmembrane</keyword>
<dbReference type="AlphaFoldDB" id="A0A418D185"/>
<dbReference type="EC" id="2.1.1.100" evidence="3 10"/>
<dbReference type="InterPro" id="IPR007269">
    <property type="entry name" value="ICMT_MeTrfase"/>
</dbReference>
<dbReference type="PANTHER" id="PTHR12714:SF9">
    <property type="entry name" value="PROTEIN-S-ISOPRENYLCYSTEINE O-METHYLTRANSFERASE"/>
    <property type="match status" value="1"/>
</dbReference>
<dbReference type="GO" id="GO:0032259">
    <property type="term" value="P:methylation"/>
    <property type="evidence" value="ECO:0007669"/>
    <property type="project" value="UniProtKB-KW"/>
</dbReference>
<comment type="subcellular location">
    <subcellularLocation>
        <location evidence="10">Endoplasmic reticulum membrane</location>
        <topology evidence="10">Multi-pass membrane protein</topology>
    </subcellularLocation>
    <subcellularLocation>
        <location evidence="1">Membrane</location>
        <topology evidence="1">Multi-pass membrane protein</topology>
    </subcellularLocation>
</comment>
<keyword evidence="5" id="KW-0808">Transferase</keyword>
<keyword evidence="4 10" id="KW-0489">Methyltransferase</keyword>
<keyword evidence="9 10" id="KW-0472">Membrane</keyword>
<name>A0A418D185_APHAT</name>
<evidence type="ECO:0000256" key="4">
    <source>
        <dbReference type="ARBA" id="ARBA00022603"/>
    </source>
</evidence>
<dbReference type="GO" id="GO:0005789">
    <property type="term" value="C:endoplasmic reticulum membrane"/>
    <property type="evidence" value="ECO:0007669"/>
    <property type="project" value="UniProtKB-SubCell"/>
</dbReference>
<protein>
    <recommendedName>
        <fullName evidence="3 10">Protein-S-isoprenylcysteine O-methyltransferase</fullName>
        <ecNumber evidence="3 10">2.1.1.100</ecNumber>
    </recommendedName>
</protein>
<keyword evidence="6 10" id="KW-0949">S-adenosyl-L-methionine</keyword>
<keyword evidence="10" id="KW-0256">Endoplasmic reticulum</keyword>
<keyword evidence="8 10" id="KW-1133">Transmembrane helix</keyword>
<evidence type="ECO:0000256" key="6">
    <source>
        <dbReference type="ARBA" id="ARBA00022691"/>
    </source>
</evidence>
<comment type="caution">
    <text evidence="11">The sequence shown here is derived from an EMBL/GenBank/DDBJ whole genome shotgun (WGS) entry which is preliminary data.</text>
</comment>
<evidence type="ECO:0000256" key="5">
    <source>
        <dbReference type="ARBA" id="ARBA00022679"/>
    </source>
</evidence>
<evidence type="ECO:0000313" key="11">
    <source>
        <dbReference type="EMBL" id="RHY88058.1"/>
    </source>
</evidence>
<feature type="transmembrane region" description="Helical" evidence="10">
    <location>
        <begin position="123"/>
        <end position="142"/>
    </location>
</feature>
<gene>
    <name evidence="11" type="ORF">DYB35_005300</name>
    <name evidence="12" type="ORF">DYB37_005489</name>
</gene>
<reference evidence="13 14" key="1">
    <citation type="submission" date="2018-08" db="EMBL/GenBank/DDBJ databases">
        <title>Aphanomyces genome sequencing and annotation.</title>
        <authorList>
            <person name="Minardi D."/>
            <person name="Oidtmann B."/>
            <person name="Van Der Giezen M."/>
            <person name="Studholme D.J."/>
        </authorList>
    </citation>
    <scope>NUCLEOTIDE SEQUENCE [LARGE SCALE GENOMIC DNA]</scope>
    <source>
        <strain evidence="12 13">Da</strain>
        <strain evidence="11 14">Sv</strain>
    </source>
</reference>
<feature type="transmembrane region" description="Helical" evidence="10">
    <location>
        <begin position="15"/>
        <end position="39"/>
    </location>
</feature>
<evidence type="ECO:0000256" key="10">
    <source>
        <dbReference type="RuleBase" id="RU362022"/>
    </source>
</evidence>
<evidence type="ECO:0000256" key="2">
    <source>
        <dbReference type="ARBA" id="ARBA00009140"/>
    </source>
</evidence>
<evidence type="ECO:0000313" key="14">
    <source>
        <dbReference type="Proteomes" id="UP000285712"/>
    </source>
</evidence>
<evidence type="ECO:0000256" key="7">
    <source>
        <dbReference type="ARBA" id="ARBA00022692"/>
    </source>
</evidence>
<dbReference type="Pfam" id="PF04140">
    <property type="entry name" value="ICMT"/>
    <property type="match status" value="1"/>
</dbReference>
<organism evidence="11 14">
    <name type="scientific">Aphanomyces astaci</name>
    <name type="common">Crayfish plague agent</name>
    <dbReference type="NCBI Taxonomy" id="112090"/>
    <lineage>
        <taxon>Eukaryota</taxon>
        <taxon>Sar</taxon>
        <taxon>Stramenopiles</taxon>
        <taxon>Oomycota</taxon>
        <taxon>Saprolegniomycetes</taxon>
        <taxon>Saprolegniales</taxon>
        <taxon>Verrucalvaceae</taxon>
        <taxon>Aphanomyces</taxon>
    </lineage>
</organism>
<dbReference type="EMBL" id="QUTH01004694">
    <property type="protein sequence ID" value="RHZ12586.1"/>
    <property type="molecule type" value="Genomic_DNA"/>
</dbReference>
<dbReference type="PANTHER" id="PTHR12714">
    <property type="entry name" value="PROTEIN-S ISOPRENYLCYSTEINE O-METHYLTRANSFERASE"/>
    <property type="match status" value="1"/>
</dbReference>
<dbReference type="InterPro" id="IPR025770">
    <property type="entry name" value="PPMT_MeTrfase"/>
</dbReference>
<feature type="transmembrane region" description="Helical" evidence="10">
    <location>
        <begin position="51"/>
        <end position="72"/>
    </location>
</feature>
<dbReference type="GO" id="GO:0004671">
    <property type="term" value="F:protein C-terminal S-isoprenylcysteine carboxyl O-methyltransferase activity"/>
    <property type="evidence" value="ECO:0007669"/>
    <property type="project" value="UniProtKB-EC"/>
</dbReference>
<comment type="catalytic activity">
    <reaction evidence="10">
        <text>[protein]-C-terminal S-[(2E,6E)-farnesyl]-L-cysteine + S-adenosyl-L-methionine = [protein]-C-terminal S-[(2E,6E)-farnesyl]-L-cysteine methyl ester + S-adenosyl-L-homocysteine</text>
        <dbReference type="Rhea" id="RHEA:21672"/>
        <dbReference type="Rhea" id="RHEA-COMP:12125"/>
        <dbReference type="Rhea" id="RHEA-COMP:12126"/>
        <dbReference type="ChEBI" id="CHEBI:57856"/>
        <dbReference type="ChEBI" id="CHEBI:59789"/>
        <dbReference type="ChEBI" id="CHEBI:90510"/>
        <dbReference type="ChEBI" id="CHEBI:90511"/>
        <dbReference type="EC" id="2.1.1.100"/>
    </reaction>
</comment>
<dbReference type="Proteomes" id="UP000285712">
    <property type="component" value="Unassembled WGS sequence"/>
</dbReference>
<sequence length="238" mass="27410">MVSIQFTSDVGLGKVAIAGFGLGFVMALHVCLFIWAYFLTDGDTWVYRNAVIQWSLYVVCLTFFHFSEFISTAAFKPGFVSYESFLLNHSDAYHMALAAGCVEFWLESHFFPELKYIHDVSSVGLFLIVLGASFRVGAMWTAKSNFSHRIEVAKRKEHTLVTHGVYKYIRHPSYFGWFYWSIGSQVFLWNPLCTLAYAAASWSFFKDRIPYEEELLLEFFPVEYPAYKARTFSGIPFI</sequence>
<evidence type="ECO:0000256" key="9">
    <source>
        <dbReference type="ARBA" id="ARBA00023136"/>
    </source>
</evidence>
<evidence type="ECO:0000256" key="8">
    <source>
        <dbReference type="ARBA" id="ARBA00022989"/>
    </source>
</evidence>
<dbReference type="PROSITE" id="PS51564">
    <property type="entry name" value="SAM_ICMT"/>
    <property type="match status" value="1"/>
</dbReference>
<dbReference type="Proteomes" id="UP000285430">
    <property type="component" value="Unassembled WGS sequence"/>
</dbReference>